<keyword evidence="3" id="KW-1185">Reference proteome</keyword>
<dbReference type="AlphaFoldDB" id="A0A834SEZ4"/>
<dbReference type="Proteomes" id="UP000634136">
    <property type="component" value="Unassembled WGS sequence"/>
</dbReference>
<dbReference type="OrthoDB" id="1436834at2759"/>
<comment type="caution">
    <text evidence="2">The sequence shown here is derived from an EMBL/GenBank/DDBJ whole genome shotgun (WGS) entry which is preliminary data.</text>
</comment>
<accession>A0A834SEZ4</accession>
<evidence type="ECO:0000313" key="2">
    <source>
        <dbReference type="EMBL" id="KAF7802433.1"/>
    </source>
</evidence>
<name>A0A834SEZ4_9FABA</name>
<reference evidence="2" key="1">
    <citation type="submission" date="2020-09" db="EMBL/GenBank/DDBJ databases">
        <title>Genome-Enabled Discovery of Anthraquinone Biosynthesis in Senna tora.</title>
        <authorList>
            <person name="Kang S.-H."/>
            <person name="Pandey R.P."/>
            <person name="Lee C.-M."/>
            <person name="Sim J.-S."/>
            <person name="Jeong J.-T."/>
            <person name="Choi B.-S."/>
            <person name="Jung M."/>
            <person name="Ginzburg D."/>
            <person name="Zhao K."/>
            <person name="Won S.Y."/>
            <person name="Oh T.-J."/>
            <person name="Yu Y."/>
            <person name="Kim N.-H."/>
            <person name="Lee O.R."/>
            <person name="Lee T.-H."/>
            <person name="Bashyal P."/>
            <person name="Kim T.-S."/>
            <person name="Lee W.-H."/>
            <person name="Kawkins C."/>
            <person name="Kim C.-K."/>
            <person name="Kim J.S."/>
            <person name="Ahn B.O."/>
            <person name="Rhee S.Y."/>
            <person name="Sohng J.K."/>
        </authorList>
    </citation>
    <scope>NUCLEOTIDE SEQUENCE</scope>
    <source>
        <tissue evidence="2">Leaf</tissue>
    </source>
</reference>
<keyword evidence="1" id="KW-0813">Transport</keyword>
<organism evidence="2 3">
    <name type="scientific">Senna tora</name>
    <dbReference type="NCBI Taxonomy" id="362788"/>
    <lineage>
        <taxon>Eukaryota</taxon>
        <taxon>Viridiplantae</taxon>
        <taxon>Streptophyta</taxon>
        <taxon>Embryophyta</taxon>
        <taxon>Tracheophyta</taxon>
        <taxon>Spermatophyta</taxon>
        <taxon>Magnoliopsida</taxon>
        <taxon>eudicotyledons</taxon>
        <taxon>Gunneridae</taxon>
        <taxon>Pentapetalae</taxon>
        <taxon>rosids</taxon>
        <taxon>fabids</taxon>
        <taxon>Fabales</taxon>
        <taxon>Fabaceae</taxon>
        <taxon>Caesalpinioideae</taxon>
        <taxon>Cassia clade</taxon>
        <taxon>Senna</taxon>
    </lineage>
</organism>
<proteinExistence type="predicted"/>
<evidence type="ECO:0000256" key="1">
    <source>
        <dbReference type="ARBA" id="ARBA00022448"/>
    </source>
</evidence>
<protein>
    <submittedName>
        <fullName evidence="2">Pleiotropic drug resistance protein</fullName>
    </submittedName>
</protein>
<gene>
    <name evidence="2" type="ORF">G2W53_041544</name>
</gene>
<sequence length="100" mass="12107">MDLNRFLNWRLDTIIGSEMREGISGRERKHVTTNNIPPRLRWCYYLSPMMYGQNAIVMNEFLDQRWSRHELQIPLALNFPFPLFHQAQQRMGNEWPWSRG</sequence>
<dbReference type="PANTHER" id="PTHR19241">
    <property type="entry name" value="ATP-BINDING CASSETTE TRANSPORTER"/>
    <property type="match status" value="1"/>
</dbReference>
<dbReference type="EMBL" id="JAAIUW010000013">
    <property type="protein sequence ID" value="KAF7802433.1"/>
    <property type="molecule type" value="Genomic_DNA"/>
</dbReference>
<evidence type="ECO:0000313" key="3">
    <source>
        <dbReference type="Proteomes" id="UP000634136"/>
    </source>
</evidence>